<feature type="transmembrane region" description="Helical" evidence="5">
    <location>
        <begin position="112"/>
        <end position="136"/>
    </location>
</feature>
<evidence type="ECO:0000313" key="7">
    <source>
        <dbReference type="EMBL" id="RWS02921.1"/>
    </source>
</evidence>
<gene>
    <name evidence="8" type="ORF">B4U79_16336</name>
    <name evidence="7" type="ORF">B4U79_16563</name>
    <name evidence="9" type="ORF">B4U79_17760</name>
</gene>
<proteinExistence type="predicted"/>
<evidence type="ECO:0000313" key="10">
    <source>
        <dbReference type="Proteomes" id="UP000285301"/>
    </source>
</evidence>
<dbReference type="GO" id="GO:0016020">
    <property type="term" value="C:membrane"/>
    <property type="evidence" value="ECO:0007669"/>
    <property type="project" value="UniProtKB-SubCell"/>
</dbReference>
<keyword evidence="2 5" id="KW-0812">Transmembrane</keyword>
<feature type="domain" description="Major facilitator superfamily (MFS) profile" evidence="6">
    <location>
        <begin position="22"/>
        <end position="419"/>
    </location>
</feature>
<evidence type="ECO:0000256" key="2">
    <source>
        <dbReference type="ARBA" id="ARBA00022692"/>
    </source>
</evidence>
<dbReference type="InterPro" id="IPR049680">
    <property type="entry name" value="FLVCR1-2_SLC49-like"/>
</dbReference>
<evidence type="ECO:0000256" key="3">
    <source>
        <dbReference type="ARBA" id="ARBA00022989"/>
    </source>
</evidence>
<sequence length="434" mass="48770">MDEKMSSADENTKKTYKIRYVILTLLCACTFTSSFQLYEQSSVGNVIINYYGVTYVAVSWTALLNTIPNIFLFYPIGKFIDYYGLRKTMVLATLFCGIGSIIKCFSLNRNHYWILIIAKIFPSFFNVVFFYLAPVLGASWFKPNEAGLVIGIVNAAFAVGAAATFSLPLLFKNASIGEVKNLFLILSLACVFIYATIIFMIMLIVVDKPPTPPSLAAKKRSETKPLPIKILITNRNFILVTLTTFFVLGFTQAFPISLNQSILTNFKGNEKILSLSGTLYLISKFLGGFISPTIARKYPKYKILLVLHLIFTVIFTMLYLLSLYLSLEWLLYSSITALGIVFSGFIVLVLDYAVEVSFPFPESISISFIYLSYSVSALVITQIVTILAEHLNTLSAYSTYVFAQAIGILLSMFLTREMRRQEADREENVVQVKF</sequence>
<protein>
    <recommendedName>
        <fullName evidence="6">Major facilitator superfamily (MFS) profile domain-containing protein</fullName>
    </recommendedName>
</protein>
<keyword evidence="10" id="KW-1185">Reference proteome</keyword>
<evidence type="ECO:0000256" key="4">
    <source>
        <dbReference type="ARBA" id="ARBA00023136"/>
    </source>
</evidence>
<dbReference type="Gene3D" id="1.20.1250.20">
    <property type="entry name" value="MFS general substrate transporter like domains"/>
    <property type="match status" value="2"/>
</dbReference>
<organism evidence="7 10">
    <name type="scientific">Dinothrombium tinctorium</name>
    <dbReference type="NCBI Taxonomy" id="1965070"/>
    <lineage>
        <taxon>Eukaryota</taxon>
        <taxon>Metazoa</taxon>
        <taxon>Ecdysozoa</taxon>
        <taxon>Arthropoda</taxon>
        <taxon>Chelicerata</taxon>
        <taxon>Arachnida</taxon>
        <taxon>Acari</taxon>
        <taxon>Acariformes</taxon>
        <taxon>Trombidiformes</taxon>
        <taxon>Prostigmata</taxon>
        <taxon>Anystina</taxon>
        <taxon>Parasitengona</taxon>
        <taxon>Trombidioidea</taxon>
        <taxon>Trombidiidae</taxon>
        <taxon>Dinothrombium</taxon>
    </lineage>
</organism>
<feature type="transmembrane region" description="Helical" evidence="5">
    <location>
        <begin position="226"/>
        <end position="252"/>
    </location>
</feature>
<keyword evidence="4 5" id="KW-0472">Membrane</keyword>
<feature type="transmembrane region" description="Helical" evidence="5">
    <location>
        <begin position="394"/>
        <end position="415"/>
    </location>
</feature>
<comment type="subcellular location">
    <subcellularLocation>
        <location evidence="1">Membrane</location>
        <topology evidence="1">Multi-pass membrane protein</topology>
    </subcellularLocation>
</comment>
<dbReference type="InterPro" id="IPR036259">
    <property type="entry name" value="MFS_trans_sf"/>
</dbReference>
<dbReference type="Proteomes" id="UP000285301">
    <property type="component" value="Unassembled WGS sequence"/>
</dbReference>
<dbReference type="EMBL" id="NCKU01007060">
    <property type="protein sequence ID" value="RWS02921.1"/>
    <property type="molecule type" value="Genomic_DNA"/>
</dbReference>
<feature type="transmembrane region" description="Helical" evidence="5">
    <location>
        <begin position="366"/>
        <end position="388"/>
    </location>
</feature>
<feature type="transmembrane region" description="Helical" evidence="5">
    <location>
        <begin position="20"/>
        <end position="38"/>
    </location>
</feature>
<evidence type="ECO:0000256" key="5">
    <source>
        <dbReference type="SAM" id="Phobius"/>
    </source>
</evidence>
<comment type="caution">
    <text evidence="7">The sequence shown here is derived from an EMBL/GenBank/DDBJ whole genome shotgun (WGS) entry which is preliminary data.</text>
</comment>
<feature type="transmembrane region" description="Helical" evidence="5">
    <location>
        <begin position="50"/>
        <end position="76"/>
    </location>
</feature>
<feature type="transmembrane region" description="Helical" evidence="5">
    <location>
        <begin position="183"/>
        <end position="206"/>
    </location>
</feature>
<dbReference type="GO" id="GO:0097037">
    <property type="term" value="P:heme export"/>
    <property type="evidence" value="ECO:0007669"/>
    <property type="project" value="TreeGrafter"/>
</dbReference>
<dbReference type="PANTHER" id="PTHR10924:SF4">
    <property type="entry name" value="GH15861P"/>
    <property type="match status" value="1"/>
</dbReference>
<accession>A0A3S3Q3U5</accession>
<dbReference type="EMBL" id="NCKU01004918">
    <property type="protein sequence ID" value="RWS05258.1"/>
    <property type="molecule type" value="Genomic_DNA"/>
</dbReference>
<feature type="transmembrane region" description="Helical" evidence="5">
    <location>
        <begin position="88"/>
        <end position="106"/>
    </location>
</feature>
<feature type="transmembrane region" description="Helical" evidence="5">
    <location>
        <begin position="303"/>
        <end position="325"/>
    </location>
</feature>
<dbReference type="Pfam" id="PF07690">
    <property type="entry name" value="MFS_1"/>
    <property type="match status" value="1"/>
</dbReference>
<dbReference type="PROSITE" id="PS50850">
    <property type="entry name" value="MFS"/>
    <property type="match status" value="1"/>
</dbReference>
<dbReference type="EMBL" id="NCKU01002915">
    <property type="protein sequence ID" value="RWS08556.1"/>
    <property type="molecule type" value="Genomic_DNA"/>
</dbReference>
<evidence type="ECO:0000313" key="8">
    <source>
        <dbReference type="EMBL" id="RWS05258.1"/>
    </source>
</evidence>
<feature type="transmembrane region" description="Helical" evidence="5">
    <location>
        <begin position="331"/>
        <end position="354"/>
    </location>
</feature>
<evidence type="ECO:0000313" key="9">
    <source>
        <dbReference type="EMBL" id="RWS08556.1"/>
    </source>
</evidence>
<dbReference type="SUPFAM" id="SSF103473">
    <property type="entry name" value="MFS general substrate transporter"/>
    <property type="match status" value="1"/>
</dbReference>
<evidence type="ECO:0000259" key="6">
    <source>
        <dbReference type="PROSITE" id="PS50850"/>
    </source>
</evidence>
<dbReference type="PANTHER" id="PTHR10924">
    <property type="entry name" value="MAJOR FACILITATOR SUPERFAMILY PROTEIN-RELATED"/>
    <property type="match status" value="1"/>
</dbReference>
<keyword evidence="3 5" id="KW-1133">Transmembrane helix</keyword>
<evidence type="ECO:0000256" key="1">
    <source>
        <dbReference type="ARBA" id="ARBA00004141"/>
    </source>
</evidence>
<name>A0A3S3Q3U5_9ACAR</name>
<dbReference type="GO" id="GO:0020037">
    <property type="term" value="F:heme binding"/>
    <property type="evidence" value="ECO:0007669"/>
    <property type="project" value="TreeGrafter"/>
</dbReference>
<reference evidence="7 10" key="1">
    <citation type="journal article" date="2018" name="Gigascience">
        <title>Genomes of trombidid mites reveal novel predicted allergens and laterally-transferred genes associated with secondary metabolism.</title>
        <authorList>
            <person name="Dong X."/>
            <person name="Chaisiri K."/>
            <person name="Xia D."/>
            <person name="Armstrong S.D."/>
            <person name="Fang Y."/>
            <person name="Donnelly M.J."/>
            <person name="Kadowaki T."/>
            <person name="McGarry J.W."/>
            <person name="Darby A.C."/>
            <person name="Makepeace B.L."/>
        </authorList>
    </citation>
    <scope>NUCLEOTIDE SEQUENCE [LARGE SCALE GENOMIC DNA]</scope>
    <source>
        <strain evidence="7">UoL-WK</strain>
    </source>
</reference>
<reference evidence="7" key="2">
    <citation type="submission" date="2018-11" db="EMBL/GenBank/DDBJ databases">
        <title>Trombidioid mite genomics.</title>
        <authorList>
            <person name="Dong X."/>
        </authorList>
    </citation>
    <scope>NUCLEOTIDE SEQUENCE</scope>
    <source>
        <strain evidence="7">UoL-WK</strain>
    </source>
</reference>
<dbReference type="OrthoDB" id="422206at2759"/>
<dbReference type="InterPro" id="IPR011701">
    <property type="entry name" value="MFS"/>
</dbReference>
<dbReference type="AlphaFoldDB" id="A0A3S3Q3U5"/>
<dbReference type="GO" id="GO:0015232">
    <property type="term" value="F:heme transmembrane transporter activity"/>
    <property type="evidence" value="ECO:0007669"/>
    <property type="project" value="TreeGrafter"/>
</dbReference>
<feature type="transmembrane region" description="Helical" evidence="5">
    <location>
        <begin position="148"/>
        <end position="171"/>
    </location>
</feature>
<dbReference type="InterPro" id="IPR020846">
    <property type="entry name" value="MFS_dom"/>
</dbReference>